<dbReference type="OMA" id="LFMRFTH"/>
<accession>B4NTQ6</accession>
<dbReference type="Proteomes" id="UP000000304">
    <property type="component" value="Unassembled WGS sequence"/>
</dbReference>
<organism evidence="2 3">
    <name type="scientific">Drosophila simulans</name>
    <name type="common">Fruit fly</name>
    <dbReference type="NCBI Taxonomy" id="7240"/>
    <lineage>
        <taxon>Eukaryota</taxon>
        <taxon>Metazoa</taxon>
        <taxon>Ecdysozoa</taxon>
        <taxon>Arthropoda</taxon>
        <taxon>Hexapoda</taxon>
        <taxon>Insecta</taxon>
        <taxon>Pterygota</taxon>
        <taxon>Neoptera</taxon>
        <taxon>Endopterygota</taxon>
        <taxon>Diptera</taxon>
        <taxon>Brachycera</taxon>
        <taxon>Muscomorpha</taxon>
        <taxon>Ephydroidea</taxon>
        <taxon>Drosophilidae</taxon>
        <taxon>Drosophila</taxon>
        <taxon>Sophophora</taxon>
    </lineage>
</organism>
<dbReference type="PhylomeDB" id="B4NTQ6"/>
<evidence type="ECO:0000259" key="1">
    <source>
        <dbReference type="Pfam" id="PF15866"/>
    </source>
</evidence>
<dbReference type="HOGENOM" id="CLU_716245_0_0_1"/>
<dbReference type="Bgee" id="FBgn0195983">
    <property type="expression patterns" value="Expressed in male reproductive system and 2 other cell types or tissues"/>
</dbReference>
<evidence type="ECO:0000313" key="3">
    <source>
        <dbReference type="Proteomes" id="UP000000304"/>
    </source>
</evidence>
<keyword evidence="3" id="KW-1185">Reference proteome</keyword>
<gene>
    <name evidence="2" type="primary">Dsim\GD24656</name>
    <name evidence="2" type="ORF">Dsim_GD24656</name>
</gene>
<protein>
    <submittedName>
        <fullName evidence="2">GD24656</fullName>
    </submittedName>
</protein>
<dbReference type="EMBL" id="CH983260">
    <property type="protein sequence ID" value="EDX16325.1"/>
    <property type="molecule type" value="Genomic_DNA"/>
</dbReference>
<dbReference type="AlphaFoldDB" id="B4NTQ6"/>
<reference evidence="2 3" key="1">
    <citation type="journal article" date="2007" name="Nature">
        <title>Evolution of genes and genomes on the Drosophila phylogeny.</title>
        <authorList>
            <consortium name="Drosophila 12 Genomes Consortium"/>
            <person name="Clark A.G."/>
            <person name="Eisen M.B."/>
            <person name="Smith D.R."/>
            <person name="Bergman C.M."/>
            <person name="Oliver B."/>
            <person name="Markow T.A."/>
            <person name="Kaufman T.C."/>
            <person name="Kellis M."/>
            <person name="Gelbart W."/>
            <person name="Iyer V.N."/>
            <person name="Pollard D.A."/>
            <person name="Sackton T.B."/>
            <person name="Larracuente A.M."/>
            <person name="Singh N.D."/>
            <person name="Abad J.P."/>
            <person name="Abt D.N."/>
            <person name="Adryan B."/>
            <person name="Aguade M."/>
            <person name="Akashi H."/>
            <person name="Anderson W.W."/>
            <person name="Aquadro C.F."/>
            <person name="Ardell D.H."/>
            <person name="Arguello R."/>
            <person name="Artieri C.G."/>
            <person name="Barbash D.A."/>
            <person name="Barker D."/>
            <person name="Barsanti P."/>
            <person name="Batterham P."/>
            <person name="Batzoglou S."/>
            <person name="Begun D."/>
            <person name="Bhutkar A."/>
            <person name="Blanco E."/>
            <person name="Bosak S.A."/>
            <person name="Bradley R.K."/>
            <person name="Brand A.D."/>
            <person name="Brent M.R."/>
            <person name="Brooks A.N."/>
            <person name="Brown R.H."/>
            <person name="Butlin R.K."/>
            <person name="Caggese C."/>
            <person name="Calvi B.R."/>
            <person name="Bernardo de Carvalho A."/>
            <person name="Caspi A."/>
            <person name="Castrezana S."/>
            <person name="Celniker S.E."/>
            <person name="Chang J.L."/>
            <person name="Chapple C."/>
            <person name="Chatterji S."/>
            <person name="Chinwalla A."/>
            <person name="Civetta A."/>
            <person name="Clifton S.W."/>
            <person name="Comeron J.M."/>
            <person name="Costello J.C."/>
            <person name="Coyne J.A."/>
            <person name="Daub J."/>
            <person name="David R.G."/>
            <person name="Delcher A.L."/>
            <person name="Delehaunty K."/>
            <person name="Do C.B."/>
            <person name="Ebling H."/>
            <person name="Edwards K."/>
            <person name="Eickbush T."/>
            <person name="Evans J.D."/>
            <person name="Filipski A."/>
            <person name="Findeiss S."/>
            <person name="Freyhult E."/>
            <person name="Fulton L."/>
            <person name="Fulton R."/>
            <person name="Garcia A.C."/>
            <person name="Gardiner A."/>
            <person name="Garfield D.A."/>
            <person name="Garvin B.E."/>
            <person name="Gibson G."/>
            <person name="Gilbert D."/>
            <person name="Gnerre S."/>
            <person name="Godfrey J."/>
            <person name="Good R."/>
            <person name="Gotea V."/>
            <person name="Gravely B."/>
            <person name="Greenberg A.J."/>
            <person name="Griffiths-Jones S."/>
            <person name="Gross S."/>
            <person name="Guigo R."/>
            <person name="Gustafson E.A."/>
            <person name="Haerty W."/>
            <person name="Hahn M.W."/>
            <person name="Halligan D.L."/>
            <person name="Halpern A.L."/>
            <person name="Halter G.M."/>
            <person name="Han M.V."/>
            <person name="Heger A."/>
            <person name="Hillier L."/>
            <person name="Hinrichs A.S."/>
            <person name="Holmes I."/>
            <person name="Hoskins R.A."/>
            <person name="Hubisz M.J."/>
            <person name="Hultmark D."/>
            <person name="Huntley M.A."/>
            <person name="Jaffe D.B."/>
            <person name="Jagadeeshan S."/>
            <person name="Jeck W.R."/>
            <person name="Johnson J."/>
            <person name="Jones C.D."/>
            <person name="Jordan W.C."/>
            <person name="Karpen G.H."/>
            <person name="Kataoka E."/>
            <person name="Keightley P.D."/>
            <person name="Kheradpour P."/>
            <person name="Kirkness E.F."/>
            <person name="Koerich L.B."/>
            <person name="Kristiansen K."/>
            <person name="Kudrna D."/>
            <person name="Kulathinal R.J."/>
            <person name="Kumar S."/>
            <person name="Kwok R."/>
            <person name="Lander E."/>
            <person name="Langley C.H."/>
            <person name="Lapoint R."/>
            <person name="Lazzaro B.P."/>
            <person name="Lee S.J."/>
            <person name="Levesque L."/>
            <person name="Li R."/>
            <person name="Lin C.F."/>
            <person name="Lin M.F."/>
            <person name="Lindblad-Toh K."/>
            <person name="Llopart A."/>
            <person name="Long M."/>
            <person name="Low L."/>
            <person name="Lozovsky E."/>
            <person name="Lu J."/>
            <person name="Luo M."/>
            <person name="Machado C.A."/>
            <person name="Makalowski W."/>
            <person name="Marzo M."/>
            <person name="Matsuda M."/>
            <person name="Matzkin L."/>
            <person name="McAllister B."/>
            <person name="McBride C.S."/>
            <person name="McKernan B."/>
            <person name="McKernan K."/>
            <person name="Mendez-Lago M."/>
            <person name="Minx P."/>
            <person name="Mollenhauer M.U."/>
            <person name="Montooth K."/>
            <person name="Mount S.M."/>
            <person name="Mu X."/>
            <person name="Myers E."/>
            <person name="Negre B."/>
            <person name="Newfeld S."/>
            <person name="Nielsen R."/>
            <person name="Noor M.A."/>
            <person name="O'Grady P."/>
            <person name="Pachter L."/>
            <person name="Papaceit M."/>
            <person name="Parisi M.J."/>
            <person name="Parisi M."/>
            <person name="Parts L."/>
            <person name="Pedersen J.S."/>
            <person name="Pesole G."/>
            <person name="Phillippy A.M."/>
            <person name="Ponting C.P."/>
            <person name="Pop M."/>
            <person name="Porcelli D."/>
            <person name="Powell J.R."/>
            <person name="Prohaska S."/>
            <person name="Pruitt K."/>
            <person name="Puig M."/>
            <person name="Quesneville H."/>
            <person name="Ram K.R."/>
            <person name="Rand D."/>
            <person name="Rasmussen M.D."/>
            <person name="Reed L.K."/>
            <person name="Reenan R."/>
            <person name="Reily A."/>
            <person name="Remington K.A."/>
            <person name="Rieger T.T."/>
            <person name="Ritchie M.G."/>
            <person name="Robin C."/>
            <person name="Rogers Y.H."/>
            <person name="Rohde C."/>
            <person name="Rozas J."/>
            <person name="Rubenfield M.J."/>
            <person name="Ruiz A."/>
            <person name="Russo S."/>
            <person name="Salzberg S.L."/>
            <person name="Sanchez-Gracia A."/>
            <person name="Saranga D.J."/>
            <person name="Sato H."/>
            <person name="Schaeffer S.W."/>
            <person name="Schatz M.C."/>
            <person name="Schlenke T."/>
            <person name="Schwartz R."/>
            <person name="Segarra C."/>
            <person name="Singh R.S."/>
            <person name="Sirot L."/>
            <person name="Sirota M."/>
            <person name="Sisneros N.B."/>
            <person name="Smith C.D."/>
            <person name="Smith T.F."/>
            <person name="Spieth J."/>
            <person name="Stage D.E."/>
            <person name="Stark A."/>
            <person name="Stephan W."/>
            <person name="Strausberg R.L."/>
            <person name="Strempel S."/>
            <person name="Sturgill D."/>
            <person name="Sutton G."/>
            <person name="Sutton G.G."/>
            <person name="Tao W."/>
            <person name="Teichmann S."/>
            <person name="Tobari Y.N."/>
            <person name="Tomimura Y."/>
            <person name="Tsolas J.M."/>
            <person name="Valente V.L."/>
            <person name="Venter E."/>
            <person name="Venter J.C."/>
            <person name="Vicario S."/>
            <person name="Vieira F.G."/>
            <person name="Vilella A.J."/>
            <person name="Villasante A."/>
            <person name="Walenz B."/>
            <person name="Wang J."/>
            <person name="Wasserman M."/>
            <person name="Watts T."/>
            <person name="Wilson D."/>
            <person name="Wilson R.K."/>
            <person name="Wing R.A."/>
            <person name="Wolfner M.F."/>
            <person name="Wong A."/>
            <person name="Wong G.K."/>
            <person name="Wu C.I."/>
            <person name="Wu G."/>
            <person name="Yamamoto D."/>
            <person name="Yang H.P."/>
            <person name="Yang S.P."/>
            <person name="Yorke J.A."/>
            <person name="Yoshida K."/>
            <person name="Zdobnov E."/>
            <person name="Zhang P."/>
            <person name="Zhang Y."/>
            <person name="Zimin A.V."/>
            <person name="Baldwin J."/>
            <person name="Abdouelleil A."/>
            <person name="Abdulkadir J."/>
            <person name="Abebe A."/>
            <person name="Abera B."/>
            <person name="Abreu J."/>
            <person name="Acer S.C."/>
            <person name="Aftuck L."/>
            <person name="Alexander A."/>
            <person name="An P."/>
            <person name="Anderson E."/>
            <person name="Anderson S."/>
            <person name="Arachi H."/>
            <person name="Azer M."/>
            <person name="Bachantsang P."/>
            <person name="Barry A."/>
            <person name="Bayul T."/>
            <person name="Berlin A."/>
            <person name="Bessette D."/>
            <person name="Bloom T."/>
            <person name="Blye J."/>
            <person name="Boguslavskiy L."/>
            <person name="Bonnet C."/>
            <person name="Boukhgalter B."/>
            <person name="Bourzgui I."/>
            <person name="Brown A."/>
            <person name="Cahill P."/>
            <person name="Channer S."/>
            <person name="Cheshatsang Y."/>
            <person name="Chuda L."/>
            <person name="Citroen M."/>
            <person name="Collymore A."/>
            <person name="Cooke P."/>
            <person name="Costello M."/>
            <person name="D'Aco K."/>
            <person name="Daza R."/>
            <person name="De Haan G."/>
            <person name="DeGray S."/>
            <person name="DeMaso C."/>
            <person name="Dhargay N."/>
            <person name="Dooley K."/>
            <person name="Dooley E."/>
            <person name="Doricent M."/>
            <person name="Dorje P."/>
            <person name="Dorjee K."/>
            <person name="Dupes A."/>
            <person name="Elong R."/>
            <person name="Falk J."/>
            <person name="Farina A."/>
            <person name="Faro S."/>
            <person name="Ferguson D."/>
            <person name="Fisher S."/>
            <person name="Foley C.D."/>
            <person name="Franke A."/>
            <person name="Friedrich D."/>
            <person name="Gadbois L."/>
            <person name="Gearin G."/>
            <person name="Gearin C.R."/>
            <person name="Giannoukos G."/>
            <person name="Goode T."/>
            <person name="Graham J."/>
            <person name="Grandbois E."/>
            <person name="Grewal S."/>
            <person name="Gyaltsen K."/>
            <person name="Hafez N."/>
            <person name="Hagos B."/>
            <person name="Hall J."/>
            <person name="Henson C."/>
            <person name="Hollinger A."/>
            <person name="Honan T."/>
            <person name="Huard M.D."/>
            <person name="Hughes L."/>
            <person name="Hurhula B."/>
            <person name="Husby M.E."/>
            <person name="Kamat A."/>
            <person name="Kanga B."/>
            <person name="Kashin S."/>
            <person name="Khazanovich D."/>
            <person name="Kisner P."/>
            <person name="Lance K."/>
            <person name="Lara M."/>
            <person name="Lee W."/>
            <person name="Lennon N."/>
            <person name="Letendre F."/>
            <person name="LeVine R."/>
            <person name="Lipovsky A."/>
            <person name="Liu X."/>
            <person name="Liu J."/>
            <person name="Liu S."/>
            <person name="Lokyitsang T."/>
            <person name="Lokyitsang Y."/>
            <person name="Lubonja R."/>
            <person name="Lui A."/>
            <person name="MacDonald P."/>
            <person name="Magnisalis V."/>
            <person name="Maru K."/>
            <person name="Matthews C."/>
            <person name="McCusker W."/>
            <person name="McDonough S."/>
            <person name="Mehta T."/>
            <person name="Meldrim J."/>
            <person name="Meneus L."/>
            <person name="Mihai O."/>
            <person name="Mihalev A."/>
            <person name="Mihova T."/>
            <person name="Mittelman R."/>
            <person name="Mlenga V."/>
            <person name="Montmayeur A."/>
            <person name="Mulrain L."/>
            <person name="Navidi A."/>
            <person name="Naylor J."/>
            <person name="Negash T."/>
            <person name="Nguyen T."/>
            <person name="Nguyen N."/>
            <person name="Nicol R."/>
            <person name="Norbu C."/>
            <person name="Norbu N."/>
            <person name="Novod N."/>
            <person name="O'Neill B."/>
            <person name="Osman S."/>
            <person name="Markiewicz E."/>
            <person name="Oyono O.L."/>
            <person name="Patti C."/>
            <person name="Phunkhang P."/>
            <person name="Pierre F."/>
            <person name="Priest M."/>
            <person name="Raghuraman S."/>
            <person name="Rege F."/>
            <person name="Reyes R."/>
            <person name="Rise C."/>
            <person name="Rogov P."/>
            <person name="Ross K."/>
            <person name="Ryan E."/>
            <person name="Settipalli S."/>
            <person name="Shea T."/>
            <person name="Sherpa N."/>
            <person name="Shi L."/>
            <person name="Shih D."/>
            <person name="Sparrow T."/>
            <person name="Spaulding J."/>
            <person name="Stalker J."/>
            <person name="Stange-Thomann N."/>
            <person name="Stavropoulos S."/>
            <person name="Stone C."/>
            <person name="Strader C."/>
            <person name="Tesfaye S."/>
            <person name="Thomson T."/>
            <person name="Thoulutsang Y."/>
            <person name="Thoulutsang D."/>
            <person name="Topham K."/>
            <person name="Topping I."/>
            <person name="Tsamla T."/>
            <person name="Vassiliev H."/>
            <person name="Vo A."/>
            <person name="Wangchuk T."/>
            <person name="Wangdi T."/>
            <person name="Weiand M."/>
            <person name="Wilkinson J."/>
            <person name="Wilson A."/>
            <person name="Yadav S."/>
            <person name="Young G."/>
            <person name="Yu Q."/>
            <person name="Zembek L."/>
            <person name="Zhong D."/>
            <person name="Zimmer A."/>
            <person name="Zwirko Z."/>
            <person name="Jaffe D.B."/>
            <person name="Alvarez P."/>
            <person name="Brockman W."/>
            <person name="Butler J."/>
            <person name="Chin C."/>
            <person name="Gnerre S."/>
            <person name="Grabherr M."/>
            <person name="Kleber M."/>
            <person name="Mauceli E."/>
            <person name="MacCallum I."/>
        </authorList>
    </citation>
    <scope>NUCLEOTIDE SEQUENCE [LARGE SCALE GENOMIC DNA]</scope>
    <source>
        <strain evidence="3">white501</strain>
    </source>
</reference>
<feature type="domain" description="DUF4729" evidence="1">
    <location>
        <begin position="136"/>
        <end position="307"/>
    </location>
</feature>
<name>B4NTQ6_DROSI</name>
<dbReference type="Pfam" id="PF15866">
    <property type="entry name" value="DUF4729"/>
    <property type="match status" value="1"/>
</dbReference>
<proteinExistence type="predicted"/>
<dbReference type="InterPro" id="IPR031732">
    <property type="entry name" value="DUF4729"/>
</dbReference>
<evidence type="ECO:0000313" key="2">
    <source>
        <dbReference type="EMBL" id="EDX16325.1"/>
    </source>
</evidence>
<dbReference type="KEGG" id="dsi:Dsimw501_GD24656"/>
<sequence>MENKCEGEQPSTSGAFCRCSESRVGISSAQSEYSLDTTPEAVMANAGRLENENDGNDTDEEVEINFTSLMPDHGKRLYMDCKLSLPAGGSVPMRGGAEAISTSLHVSMSSPETCYDRLRNTAVEVRNWKLQKLDMACPLSNCDLMFNSTELLSHFLMHHGQIITMNMRPKEPKTLKLFGKSLTEDRGKTNCVGLMIYESGNNLTRNFNLPNTYKNWESHLPVLIMLWKTSWDSMPIGPRVTHIYILWLYCPQAQTPLMVSVDIGRNTPGRARRQVIQTCPSSEILENCDLLSDSPNFMRFTHREMKEHTGDYTLDIDLQLTILEDGPTVQQSMPNLNGTFFRDDDDEIEFME</sequence>
<dbReference type="STRING" id="7240.B4NTQ6"/>
<dbReference type="OrthoDB" id="7854629at2759"/>